<gene>
    <name evidence="3" type="ORF">ACFOD9_00730</name>
</gene>
<reference evidence="4" key="1">
    <citation type="journal article" date="2019" name="Int. J. Syst. Evol. Microbiol.">
        <title>The Global Catalogue of Microorganisms (GCM) 10K type strain sequencing project: providing services to taxonomists for standard genome sequencing and annotation.</title>
        <authorList>
            <consortium name="The Broad Institute Genomics Platform"/>
            <consortium name="The Broad Institute Genome Sequencing Center for Infectious Disease"/>
            <person name="Wu L."/>
            <person name="Ma J."/>
        </authorList>
    </citation>
    <scope>NUCLEOTIDE SEQUENCE [LARGE SCALE GENOMIC DNA]</scope>
    <source>
        <strain evidence="4">KCTC 42984</strain>
    </source>
</reference>
<dbReference type="EMBL" id="JBHRTQ010000001">
    <property type="protein sequence ID" value="MFC3172767.1"/>
    <property type="molecule type" value="Genomic_DNA"/>
</dbReference>
<protein>
    <submittedName>
        <fullName evidence="3">Amidohydrolase family protein</fullName>
    </submittedName>
</protein>
<dbReference type="Pfam" id="PF04909">
    <property type="entry name" value="Amidohydro_2"/>
    <property type="match status" value="1"/>
</dbReference>
<proteinExistence type="predicted"/>
<keyword evidence="1" id="KW-0456">Lyase</keyword>
<dbReference type="PANTHER" id="PTHR21240">
    <property type="entry name" value="2-AMINO-3-CARBOXYLMUCONATE-6-SEMIALDEHYDE DECARBOXYLASE"/>
    <property type="match status" value="1"/>
</dbReference>
<evidence type="ECO:0000313" key="4">
    <source>
        <dbReference type="Proteomes" id="UP001595604"/>
    </source>
</evidence>
<evidence type="ECO:0000313" key="3">
    <source>
        <dbReference type="EMBL" id="MFC3172767.1"/>
    </source>
</evidence>
<evidence type="ECO:0000256" key="1">
    <source>
        <dbReference type="ARBA" id="ARBA00023239"/>
    </source>
</evidence>
<keyword evidence="4" id="KW-1185">Reference proteome</keyword>
<evidence type="ECO:0000259" key="2">
    <source>
        <dbReference type="Pfam" id="PF04909"/>
    </source>
</evidence>
<comment type="caution">
    <text evidence="3">The sequence shown here is derived from an EMBL/GenBank/DDBJ whole genome shotgun (WGS) entry which is preliminary data.</text>
</comment>
<dbReference type="InterPro" id="IPR006680">
    <property type="entry name" value="Amidohydro-rel"/>
</dbReference>
<dbReference type="InterPro" id="IPR032465">
    <property type="entry name" value="ACMSD"/>
</dbReference>
<accession>A0ABV7IRF8</accession>
<dbReference type="InterPro" id="IPR032466">
    <property type="entry name" value="Metal_Hydrolase"/>
</dbReference>
<dbReference type="Gene3D" id="3.20.20.140">
    <property type="entry name" value="Metal-dependent hydrolases"/>
    <property type="match status" value="1"/>
</dbReference>
<feature type="domain" description="Amidohydrolase-related" evidence="2">
    <location>
        <begin position="96"/>
        <end position="400"/>
    </location>
</feature>
<dbReference type="PANTHER" id="PTHR21240:SF28">
    <property type="entry name" value="ISO-OROTATE DECARBOXYLASE (EUROFUNG)"/>
    <property type="match status" value="1"/>
</dbReference>
<name>A0ABV7IRF8_9SPHN</name>
<dbReference type="RefSeq" id="WP_379508164.1">
    <property type="nucleotide sequence ID" value="NZ_JBHRTQ010000001.1"/>
</dbReference>
<sequence>MALQDLEPTALQRAAVKYDIVDADAHIDPPHEMWVDYLPARFKDMAPRIEEGEENDWVVFEGKRRPLMMINNQAGRTGKNFKMLGKLSDLRESRTPASRLAEMDIDGMNAAVLFGGGPLGTMNTELYIESFRAYNRWLADFCSADPRRLSGVAYMPMRDLDETIGLIREAAALGFRTINIPAFPQSADAVRISTATSGAPDVGVNTAQAAALTGDVNSTRLYWQPEFDRLWAEICAHDLSVTMHLGGRVPRFGNKEFFLADLVMSKVAMAEPVAMAIYGGVFDRFPKMRWAIIESGVGWMSWMAEYMDRTWEKQRFWTDSQLKDYPSTYMDRNIWGSFINDRLGVVNRNQPGGRNIMWSSDYPHSETTFPNSYDVIARDFAGVPTAEVQAIVGDIARAFFQVPR</sequence>
<dbReference type="Proteomes" id="UP001595604">
    <property type="component" value="Unassembled WGS sequence"/>
</dbReference>
<organism evidence="3 4">
    <name type="scientific">Novosphingobium bradum</name>
    <dbReference type="NCBI Taxonomy" id="1737444"/>
    <lineage>
        <taxon>Bacteria</taxon>
        <taxon>Pseudomonadati</taxon>
        <taxon>Pseudomonadota</taxon>
        <taxon>Alphaproteobacteria</taxon>
        <taxon>Sphingomonadales</taxon>
        <taxon>Sphingomonadaceae</taxon>
        <taxon>Novosphingobium</taxon>
    </lineage>
</organism>
<dbReference type="SUPFAM" id="SSF51556">
    <property type="entry name" value="Metallo-dependent hydrolases"/>
    <property type="match status" value="1"/>
</dbReference>